<dbReference type="EMBL" id="MTBC01000001">
    <property type="protein sequence ID" value="OQD44210.1"/>
    <property type="molecule type" value="Genomic_DNA"/>
</dbReference>
<dbReference type="Pfam" id="PF14125">
    <property type="entry name" value="DUF4292"/>
    <property type="match status" value="1"/>
</dbReference>
<dbReference type="OrthoDB" id="849114at2"/>
<dbReference type="Gene3D" id="2.50.20.10">
    <property type="entry name" value="Lipoprotein localisation LolA/LolB/LppX"/>
    <property type="match status" value="1"/>
</dbReference>
<dbReference type="GO" id="GO:0016787">
    <property type="term" value="F:hydrolase activity"/>
    <property type="evidence" value="ECO:0007669"/>
    <property type="project" value="UniProtKB-KW"/>
</dbReference>
<evidence type="ECO:0000313" key="1">
    <source>
        <dbReference type="EMBL" id="OQD44210.1"/>
    </source>
</evidence>
<comment type="caution">
    <text evidence="1">The sequence shown here is derived from an EMBL/GenBank/DDBJ whole genome shotgun (WGS) entry which is preliminary data.</text>
</comment>
<dbReference type="AlphaFoldDB" id="A0A1V6LVK4"/>
<keyword evidence="2" id="KW-1185">Reference proteome</keyword>
<accession>A0A1V6LVK4</accession>
<protein>
    <submittedName>
        <fullName evidence="1">Deoxyuridine 5'-triphosphate nucleotidohydrolase</fullName>
    </submittedName>
</protein>
<dbReference type="PROSITE" id="PS51257">
    <property type="entry name" value="PROKAR_LIPOPROTEIN"/>
    <property type="match status" value="1"/>
</dbReference>
<proteinExistence type="predicted"/>
<dbReference type="RefSeq" id="WP_080317756.1">
    <property type="nucleotide sequence ID" value="NZ_MTBC01000001.1"/>
</dbReference>
<organism evidence="1 2">
    <name type="scientific">Croceivirga radicis</name>
    <dbReference type="NCBI Taxonomy" id="1929488"/>
    <lineage>
        <taxon>Bacteria</taxon>
        <taxon>Pseudomonadati</taxon>
        <taxon>Bacteroidota</taxon>
        <taxon>Flavobacteriia</taxon>
        <taxon>Flavobacteriales</taxon>
        <taxon>Flavobacteriaceae</taxon>
        <taxon>Croceivirga</taxon>
    </lineage>
</organism>
<reference evidence="1 2" key="1">
    <citation type="submission" date="2016-12" db="EMBL/GenBank/DDBJ databases">
        <authorList>
            <person name="Song W.-J."/>
            <person name="Kurnit D.M."/>
        </authorList>
    </citation>
    <scope>NUCLEOTIDE SEQUENCE [LARGE SCALE GENOMIC DNA]</scope>
    <source>
        <strain evidence="1 2">HSG9</strain>
    </source>
</reference>
<dbReference type="Proteomes" id="UP000191680">
    <property type="component" value="Unassembled WGS sequence"/>
</dbReference>
<gene>
    <name evidence="1" type="ORF">BUL40_01240</name>
</gene>
<dbReference type="InterPro" id="IPR025634">
    <property type="entry name" value="DUF4292"/>
</dbReference>
<keyword evidence="1" id="KW-0378">Hydrolase</keyword>
<name>A0A1V6LVK4_9FLAO</name>
<sequence length="256" mass="29478">MKGNIYLGFVFLALLFIGGCKSTKVLSSGTVDPSLTAKKIIQQHYKNLTDYNTLTGKLKIEYTSADADQSVSVSLRMKKDEAIWLSAPFGMFKALITPDRVSFYNRLDNEYFDGDFAYLTEMLGTEMNFEKVQNLLLGNAILDLRNHKYETNVVNNTYKLTPKKQEDLYSIFLFVDSKYFKISRQELRQHAEARSLDMDYTYQQVSNKIIPNMVNVQIDNKGEKTTINLEYRNIELGKTLNFPYKIPSGFKNIDAR</sequence>
<evidence type="ECO:0000313" key="2">
    <source>
        <dbReference type="Proteomes" id="UP000191680"/>
    </source>
</evidence>